<dbReference type="OrthoDB" id="6339452at2759"/>
<protein>
    <recommendedName>
        <fullName evidence="16">Peptidase S1 domain-containing protein</fullName>
    </recommendedName>
</protein>
<evidence type="ECO:0000256" key="7">
    <source>
        <dbReference type="ARBA" id="ARBA00023157"/>
    </source>
</evidence>
<dbReference type="InterPro" id="IPR001314">
    <property type="entry name" value="Peptidase_S1A"/>
</dbReference>
<dbReference type="AlphaFoldDB" id="A0A8S1CCN8"/>
<feature type="domain" description="Clip" evidence="13">
    <location>
        <begin position="23"/>
        <end position="67"/>
    </location>
</feature>
<dbReference type="InterPro" id="IPR018114">
    <property type="entry name" value="TRYPSIN_HIS"/>
</dbReference>
<keyword evidence="6 9" id="KW-0720">Serine protease</keyword>
<dbReference type="GO" id="GO:0004252">
    <property type="term" value="F:serine-type endopeptidase activity"/>
    <property type="evidence" value="ECO:0007669"/>
    <property type="project" value="InterPro"/>
</dbReference>
<dbReference type="SMART" id="SM00020">
    <property type="entry name" value="Tryp_SPc"/>
    <property type="match status" value="1"/>
</dbReference>
<proteinExistence type="inferred from homology"/>
<keyword evidence="15" id="KW-1185">Reference proteome</keyword>
<evidence type="ECO:0000259" key="13">
    <source>
        <dbReference type="PROSITE" id="PS51888"/>
    </source>
</evidence>
<keyword evidence="7" id="KW-1015">Disulfide bond</keyword>
<organism evidence="14 15">
    <name type="scientific">Cloeon dipterum</name>
    <dbReference type="NCBI Taxonomy" id="197152"/>
    <lineage>
        <taxon>Eukaryota</taxon>
        <taxon>Metazoa</taxon>
        <taxon>Ecdysozoa</taxon>
        <taxon>Arthropoda</taxon>
        <taxon>Hexapoda</taxon>
        <taxon>Insecta</taxon>
        <taxon>Pterygota</taxon>
        <taxon>Palaeoptera</taxon>
        <taxon>Ephemeroptera</taxon>
        <taxon>Pisciforma</taxon>
        <taxon>Baetidae</taxon>
        <taxon>Cloeon</taxon>
    </lineage>
</organism>
<feature type="signal peptide" evidence="11">
    <location>
        <begin position="1"/>
        <end position="16"/>
    </location>
</feature>
<dbReference type="Proteomes" id="UP000494165">
    <property type="component" value="Unassembled WGS sequence"/>
</dbReference>
<keyword evidence="3 9" id="KW-0645">Protease</keyword>
<comment type="subcellular location">
    <subcellularLocation>
        <location evidence="1">Secreted</location>
    </subcellularLocation>
</comment>
<comment type="caution">
    <text evidence="14">The sequence shown here is derived from an EMBL/GenBank/DDBJ whole genome shotgun (WGS) entry which is preliminary data.</text>
</comment>
<dbReference type="SUPFAM" id="SSF50494">
    <property type="entry name" value="Trypsin-like serine proteases"/>
    <property type="match status" value="1"/>
</dbReference>
<dbReference type="FunFam" id="2.40.10.10:FF:000015">
    <property type="entry name" value="Atrial natriuretic peptide-converting enzyme"/>
    <property type="match status" value="1"/>
</dbReference>
<dbReference type="InterPro" id="IPR022700">
    <property type="entry name" value="CLIP"/>
</dbReference>
<feature type="region of interest" description="Disordered" evidence="10">
    <location>
        <begin position="69"/>
        <end position="94"/>
    </location>
</feature>
<evidence type="ECO:0000256" key="2">
    <source>
        <dbReference type="ARBA" id="ARBA00022525"/>
    </source>
</evidence>
<keyword evidence="5 9" id="KW-0378">Hydrolase</keyword>
<dbReference type="InterPro" id="IPR001254">
    <property type="entry name" value="Trypsin_dom"/>
</dbReference>
<evidence type="ECO:0000256" key="3">
    <source>
        <dbReference type="ARBA" id="ARBA00022670"/>
    </source>
</evidence>
<reference evidence="14 15" key="1">
    <citation type="submission" date="2020-04" db="EMBL/GenBank/DDBJ databases">
        <authorList>
            <person name="Alioto T."/>
            <person name="Alioto T."/>
            <person name="Gomez Garrido J."/>
        </authorList>
    </citation>
    <scope>NUCLEOTIDE SEQUENCE [LARGE SCALE GENOMIC DNA]</scope>
</reference>
<dbReference type="EMBL" id="CADEPI010000019">
    <property type="protein sequence ID" value="CAB3365097.1"/>
    <property type="molecule type" value="Genomic_DNA"/>
</dbReference>
<evidence type="ECO:0000256" key="5">
    <source>
        <dbReference type="ARBA" id="ARBA00022801"/>
    </source>
</evidence>
<evidence type="ECO:0000256" key="9">
    <source>
        <dbReference type="RuleBase" id="RU363034"/>
    </source>
</evidence>
<keyword evidence="4 11" id="KW-0732">Signal</keyword>
<evidence type="ECO:0000256" key="4">
    <source>
        <dbReference type="ARBA" id="ARBA00022729"/>
    </source>
</evidence>
<dbReference type="SMART" id="SM00680">
    <property type="entry name" value="CLIP"/>
    <property type="match status" value="1"/>
</dbReference>
<feature type="compositionally biased region" description="Low complexity" evidence="10">
    <location>
        <begin position="78"/>
        <end position="94"/>
    </location>
</feature>
<accession>A0A8S1CCN8</accession>
<dbReference type="Pfam" id="PF00089">
    <property type="entry name" value="Trypsin"/>
    <property type="match status" value="1"/>
</dbReference>
<dbReference type="PROSITE" id="PS00135">
    <property type="entry name" value="TRYPSIN_SER"/>
    <property type="match status" value="1"/>
</dbReference>
<dbReference type="PROSITE" id="PS51888">
    <property type="entry name" value="CLIP"/>
    <property type="match status" value="1"/>
</dbReference>
<dbReference type="PANTHER" id="PTHR24252">
    <property type="entry name" value="ACROSIN-RELATED"/>
    <property type="match status" value="1"/>
</dbReference>
<dbReference type="CDD" id="cd00190">
    <property type="entry name" value="Tryp_SPc"/>
    <property type="match status" value="1"/>
</dbReference>
<comment type="similarity">
    <text evidence="8">Belongs to the peptidase S1 family. CLIP subfamily.</text>
</comment>
<evidence type="ECO:0008006" key="16">
    <source>
        <dbReference type="Google" id="ProtNLM"/>
    </source>
</evidence>
<evidence type="ECO:0000313" key="14">
    <source>
        <dbReference type="EMBL" id="CAB3365097.1"/>
    </source>
</evidence>
<evidence type="ECO:0000256" key="10">
    <source>
        <dbReference type="SAM" id="MobiDB-lite"/>
    </source>
</evidence>
<dbReference type="InterPro" id="IPR033116">
    <property type="entry name" value="TRYPSIN_SER"/>
</dbReference>
<keyword evidence="2" id="KW-0964">Secreted</keyword>
<evidence type="ECO:0000256" key="11">
    <source>
        <dbReference type="SAM" id="SignalP"/>
    </source>
</evidence>
<dbReference type="GO" id="GO:0006508">
    <property type="term" value="P:proteolysis"/>
    <property type="evidence" value="ECO:0007669"/>
    <property type="project" value="UniProtKB-KW"/>
</dbReference>
<dbReference type="InterPro" id="IPR009003">
    <property type="entry name" value="Peptidase_S1_PA"/>
</dbReference>
<dbReference type="GO" id="GO:0005576">
    <property type="term" value="C:extracellular region"/>
    <property type="evidence" value="ECO:0007669"/>
    <property type="project" value="UniProtKB-SubCell"/>
</dbReference>
<sequence>MLFAAVLVAFVAQTSAQLFNGDACSTYFGVPGTCSPLRNCPSALQDLRAGRRPRICSFQLNQPVICCPGQRGQPQNKPGTQRPTRPPVTTTAKPFSLPPSALSTKSETKCREYAKSVYMLQAPPTLAVDDDIQYINISTCAVIATPLVVGGEPAALKEFPHMALLGYGSETDPAWYCGGSLISERFVLTAAHCVSSREEGPVRVVRLGDLEISNDQDGARPQMIPVAERIQHSEYKLPGRYNDIALLRLARDATFDAFVRPACLHRVKQLPGPGEQIKFIATGWGRVGYSEDTSDRLLKVSLSPIEHPVCNQTYKTEATTSKLRRGIDDDSMVCAGELQGGKDTCQGDSGGPLQFVRKDPYCMYSVVGVTSFGKFCGYSNSPAVYTRVSNYISWIERIVWPN</sequence>
<feature type="domain" description="Peptidase S1" evidence="12">
    <location>
        <begin position="148"/>
        <end position="400"/>
    </location>
</feature>
<evidence type="ECO:0000256" key="1">
    <source>
        <dbReference type="ARBA" id="ARBA00004613"/>
    </source>
</evidence>
<evidence type="ECO:0000259" key="12">
    <source>
        <dbReference type="PROSITE" id="PS50240"/>
    </source>
</evidence>
<feature type="chain" id="PRO_5035874699" description="Peptidase S1 domain-containing protein" evidence="11">
    <location>
        <begin position="17"/>
        <end position="402"/>
    </location>
</feature>
<gene>
    <name evidence="14" type="ORF">CLODIP_2_CD06672</name>
</gene>
<dbReference type="PRINTS" id="PR00722">
    <property type="entry name" value="CHYMOTRYPSIN"/>
</dbReference>
<dbReference type="PROSITE" id="PS50240">
    <property type="entry name" value="TRYPSIN_DOM"/>
    <property type="match status" value="1"/>
</dbReference>
<name>A0A8S1CCN8_9INSE</name>
<dbReference type="PROSITE" id="PS00134">
    <property type="entry name" value="TRYPSIN_HIS"/>
    <property type="match status" value="1"/>
</dbReference>
<evidence type="ECO:0000313" key="15">
    <source>
        <dbReference type="Proteomes" id="UP000494165"/>
    </source>
</evidence>
<evidence type="ECO:0000256" key="8">
    <source>
        <dbReference type="ARBA" id="ARBA00024195"/>
    </source>
</evidence>
<dbReference type="InterPro" id="IPR043504">
    <property type="entry name" value="Peptidase_S1_PA_chymotrypsin"/>
</dbReference>
<dbReference type="PANTHER" id="PTHR24252:SF7">
    <property type="entry name" value="HYALIN"/>
    <property type="match status" value="1"/>
</dbReference>
<evidence type="ECO:0000256" key="6">
    <source>
        <dbReference type="ARBA" id="ARBA00022825"/>
    </source>
</evidence>
<dbReference type="Gene3D" id="2.40.10.10">
    <property type="entry name" value="Trypsin-like serine proteases"/>
    <property type="match status" value="2"/>
</dbReference>